<evidence type="ECO:0000313" key="1">
    <source>
        <dbReference type="EMBL" id="SES44413.1"/>
    </source>
</evidence>
<name>A0A1H9XFG8_BUTFI</name>
<organism evidence="1 2">
    <name type="scientific">Butyrivibrio fibrisolvens</name>
    <dbReference type="NCBI Taxonomy" id="831"/>
    <lineage>
        <taxon>Bacteria</taxon>
        <taxon>Bacillati</taxon>
        <taxon>Bacillota</taxon>
        <taxon>Clostridia</taxon>
        <taxon>Lachnospirales</taxon>
        <taxon>Lachnospiraceae</taxon>
        <taxon>Butyrivibrio</taxon>
    </lineage>
</organism>
<evidence type="ECO:0008006" key="3">
    <source>
        <dbReference type="Google" id="ProtNLM"/>
    </source>
</evidence>
<dbReference type="Proteomes" id="UP000182584">
    <property type="component" value="Unassembled WGS sequence"/>
</dbReference>
<dbReference type="Pfam" id="PF10987">
    <property type="entry name" value="DUF2806"/>
    <property type="match status" value="1"/>
</dbReference>
<protein>
    <recommendedName>
        <fullName evidence="3">DUF2806 domain-containing protein</fullName>
    </recommendedName>
</protein>
<dbReference type="InterPro" id="IPR021254">
    <property type="entry name" value="DUF2806"/>
</dbReference>
<sequence>MFEKIGKGVLDVMENTGVQKGVSGTLKLLFPYIGIENIALDTYIYDIQNSNLPTDTKILAIFNAKKYIKGLKNQAKIAQIACNNISEDAIISEQTINEDIIDRFMDAAKYVSSEELQLLWGKVLAGEFDHPGTLPPNMIRVLTEMTPSLARAFRRICGMYITYSFFDVNEKSEYKCKVCFVPFDANIEKMSQLGLSFEVLNELETLGVIKVDSSNGYVIKGVPNREVQLILGDTFISVDTNNNDEVLVGNVMLTNVGKALADVVEIAYLDDFKGLVTNYLKKHNIVIKESS</sequence>
<accession>A0A1H9XFG8</accession>
<dbReference type="RefSeq" id="WP_074759275.1">
    <property type="nucleotide sequence ID" value="NZ_FOGJ01000064.1"/>
</dbReference>
<gene>
    <name evidence="1" type="ORF">SAMN04487884_1642</name>
</gene>
<reference evidence="1 2" key="1">
    <citation type="submission" date="2016-10" db="EMBL/GenBank/DDBJ databases">
        <authorList>
            <person name="de Groot N.N."/>
        </authorList>
    </citation>
    <scope>NUCLEOTIDE SEQUENCE [LARGE SCALE GENOMIC DNA]</scope>
    <source>
        <strain evidence="1 2">AR40</strain>
    </source>
</reference>
<evidence type="ECO:0000313" key="2">
    <source>
        <dbReference type="Proteomes" id="UP000182584"/>
    </source>
</evidence>
<dbReference type="OrthoDB" id="9758333at2"/>
<proteinExistence type="predicted"/>
<dbReference type="AlphaFoldDB" id="A0A1H9XFG8"/>
<dbReference type="EMBL" id="FOGJ01000064">
    <property type="protein sequence ID" value="SES44413.1"/>
    <property type="molecule type" value="Genomic_DNA"/>
</dbReference>